<feature type="signal peptide" evidence="3">
    <location>
        <begin position="1"/>
        <end position="21"/>
    </location>
</feature>
<dbReference type="Gene3D" id="1.25.40.10">
    <property type="entry name" value="Tetratricopeptide repeat domain"/>
    <property type="match status" value="1"/>
</dbReference>
<comment type="caution">
    <text evidence="6">The sequence shown here is derived from an EMBL/GenBank/DDBJ whole genome shotgun (WGS) entry which is preliminary data.</text>
</comment>
<dbReference type="InterPro" id="IPR051829">
    <property type="entry name" value="Multiheme_Cytochr_ET"/>
</dbReference>
<dbReference type="AlphaFoldDB" id="A0A7Y9TF32"/>
<accession>A0A7Y9TF32</accession>
<dbReference type="PROSITE" id="PS50005">
    <property type="entry name" value="TPR"/>
    <property type="match status" value="1"/>
</dbReference>
<dbReference type="InterPro" id="IPR036280">
    <property type="entry name" value="Multihaem_cyt_sf"/>
</dbReference>
<keyword evidence="1 3" id="KW-0732">Signal</keyword>
<organism evidence="6 7">
    <name type="scientific">Granulicella arctica</name>
    <dbReference type="NCBI Taxonomy" id="940613"/>
    <lineage>
        <taxon>Bacteria</taxon>
        <taxon>Pseudomonadati</taxon>
        <taxon>Acidobacteriota</taxon>
        <taxon>Terriglobia</taxon>
        <taxon>Terriglobales</taxon>
        <taxon>Acidobacteriaceae</taxon>
        <taxon>Granulicella</taxon>
    </lineage>
</organism>
<dbReference type="InterPro" id="IPR010177">
    <property type="entry name" value="Paired_CXXCH_1"/>
</dbReference>
<dbReference type="Pfam" id="PF13181">
    <property type="entry name" value="TPR_8"/>
    <property type="match status" value="1"/>
</dbReference>
<keyword evidence="7" id="KW-1185">Reference proteome</keyword>
<dbReference type="SMART" id="SM00028">
    <property type="entry name" value="TPR"/>
    <property type="match status" value="3"/>
</dbReference>
<keyword evidence="2" id="KW-0802">TPR repeat</keyword>
<dbReference type="PANTHER" id="PTHR35038">
    <property type="entry name" value="DISSIMILATORY SULFITE REDUCTASE SIRA"/>
    <property type="match status" value="1"/>
</dbReference>
<evidence type="ECO:0000259" key="4">
    <source>
        <dbReference type="Pfam" id="PF09699"/>
    </source>
</evidence>
<dbReference type="EMBL" id="JACCCW010000001">
    <property type="protein sequence ID" value="NYF78311.1"/>
    <property type="molecule type" value="Genomic_DNA"/>
</dbReference>
<evidence type="ECO:0000256" key="1">
    <source>
        <dbReference type="ARBA" id="ARBA00022729"/>
    </source>
</evidence>
<gene>
    <name evidence="6" type="ORF">HDF17_000598</name>
</gene>
<dbReference type="RefSeq" id="WP_179487620.1">
    <property type="nucleotide sequence ID" value="NZ_JACCCW010000001.1"/>
</dbReference>
<evidence type="ECO:0000259" key="5">
    <source>
        <dbReference type="Pfam" id="PF13435"/>
    </source>
</evidence>
<reference evidence="6 7" key="1">
    <citation type="submission" date="2020-07" db="EMBL/GenBank/DDBJ databases">
        <title>Genomic Encyclopedia of Type Strains, Phase IV (KMG-V): Genome sequencing to study the core and pangenomes of soil and plant-associated prokaryotes.</title>
        <authorList>
            <person name="Whitman W."/>
        </authorList>
    </citation>
    <scope>NUCLEOTIDE SEQUENCE [LARGE SCALE GENOMIC DNA]</scope>
    <source>
        <strain evidence="6 7">X4EP2</strain>
    </source>
</reference>
<dbReference type="Pfam" id="PF13435">
    <property type="entry name" value="Cytochrome_C554"/>
    <property type="match status" value="1"/>
</dbReference>
<dbReference type="InterPro" id="IPR019734">
    <property type="entry name" value="TPR_rpt"/>
</dbReference>
<dbReference type="PANTHER" id="PTHR35038:SF8">
    <property type="entry name" value="C-TYPE POLYHEME CYTOCHROME OMCC"/>
    <property type="match status" value="1"/>
</dbReference>
<name>A0A7Y9TF32_9BACT</name>
<evidence type="ECO:0000256" key="2">
    <source>
        <dbReference type="PROSITE-ProRule" id="PRU00339"/>
    </source>
</evidence>
<feature type="repeat" description="TPR" evidence="2">
    <location>
        <begin position="431"/>
        <end position="464"/>
    </location>
</feature>
<dbReference type="Gene3D" id="3.90.10.10">
    <property type="entry name" value="Cytochrome C3"/>
    <property type="match status" value="1"/>
</dbReference>
<feature type="chain" id="PRO_5031031129" evidence="3">
    <location>
        <begin position="22"/>
        <end position="552"/>
    </location>
</feature>
<dbReference type="Proteomes" id="UP000589520">
    <property type="component" value="Unassembled WGS sequence"/>
</dbReference>
<dbReference type="InterPro" id="IPR011990">
    <property type="entry name" value="TPR-like_helical_dom_sf"/>
</dbReference>
<dbReference type="Pfam" id="PF09699">
    <property type="entry name" value="Paired_CXXCH_1"/>
    <property type="match status" value="1"/>
</dbReference>
<evidence type="ECO:0000313" key="6">
    <source>
        <dbReference type="EMBL" id="NYF78311.1"/>
    </source>
</evidence>
<sequence>MQRASLLFAMAALLLARPATCQTSKNPDVACAGCHKEIYDRYEQTPMARGSGPALDGLGSFVPGGFRHAPSSVDYRVFLRDSDVWLTYNRDTQPSLHGELKLVYFIGSNQRGRTFLYQQDHRWFQAPINYYSRKALWDMAPGFGAVTSMPSPLPIDANCLHCHTTGVQTALPQARNRYAGAPFLQSGIGCVSCHGDPAAHLATQGHAPIVNPDKLAASRRDSTCLQCHLEGDAAVFRANTSPADFRPGDDLDRYAVYFVKAATQSGGGRAASQYEALLRSACKAGVSGKPGAGDKLTCTTCHDPHSTPTATERVAFYRAKCLTCHTGTAMATQHHPEQQDCATCHMPTRNTIDVSHNQSTDHNIQRNPATANLRFASLSESTELIPVGNTTVTDRDLGLAYAQLAERGDRASGQKALALLTQAEAAGQTDTPVHVQLGFLNQRSGNAARAREEYEAALKADPYEPTALGNLAVLDAANGRTVEAIQLLERVIDADPIQTAAGLNLALIQCRLGDKQKALATLQTLSRFAPDNPQLHTFLATGSYAGQRCTLQ</sequence>
<dbReference type="Gene3D" id="1.10.1130.10">
    <property type="entry name" value="Flavocytochrome C3, Chain A"/>
    <property type="match status" value="1"/>
</dbReference>
<dbReference type="InterPro" id="IPR023155">
    <property type="entry name" value="Cyt_c-552/4"/>
</dbReference>
<evidence type="ECO:0000313" key="7">
    <source>
        <dbReference type="Proteomes" id="UP000589520"/>
    </source>
</evidence>
<feature type="domain" description="Doubled CXXCH motif" evidence="4">
    <location>
        <begin position="293"/>
        <end position="328"/>
    </location>
</feature>
<proteinExistence type="predicted"/>
<feature type="domain" description="Cytochrome c-552/4" evidence="5">
    <location>
        <begin position="156"/>
        <end position="195"/>
    </location>
</feature>
<evidence type="ECO:0000256" key="3">
    <source>
        <dbReference type="SAM" id="SignalP"/>
    </source>
</evidence>
<dbReference type="Pfam" id="PF14559">
    <property type="entry name" value="TPR_19"/>
    <property type="match status" value="1"/>
</dbReference>
<dbReference type="SUPFAM" id="SSF48452">
    <property type="entry name" value="TPR-like"/>
    <property type="match status" value="1"/>
</dbReference>
<protein>
    <submittedName>
        <fullName evidence="6">Flp pilus assembly protein TadD</fullName>
    </submittedName>
</protein>
<dbReference type="SUPFAM" id="SSF48695">
    <property type="entry name" value="Multiheme cytochromes"/>
    <property type="match status" value="1"/>
</dbReference>